<dbReference type="Gene3D" id="1.20.58.1250">
    <property type="entry name" value="Tubulin Binding Cofactor C, N-terminal domain"/>
    <property type="match status" value="1"/>
</dbReference>
<proteinExistence type="inferred from homology"/>
<dbReference type="InterPro" id="IPR016098">
    <property type="entry name" value="CAP/MinC_C"/>
</dbReference>
<comment type="similarity">
    <text evidence="2">Belongs to the TBCC family.</text>
</comment>
<dbReference type="InterPro" id="IPR017901">
    <property type="entry name" value="C-CAP_CF_C-like"/>
</dbReference>
<dbReference type="GO" id="GO:0015631">
    <property type="term" value="F:tubulin binding"/>
    <property type="evidence" value="ECO:0007669"/>
    <property type="project" value="InterPro"/>
</dbReference>
<protein>
    <submittedName>
        <fullName evidence="8">Tubulin folding cofactor C</fullName>
    </submittedName>
</protein>
<dbReference type="InterPro" id="IPR027684">
    <property type="entry name" value="TBCC"/>
</dbReference>
<dbReference type="Gene3D" id="2.160.20.70">
    <property type="match status" value="1"/>
</dbReference>
<dbReference type="PANTHER" id="PTHR15139:SF0">
    <property type="entry name" value="TUBULIN-SPECIFIC CHAPERONE C"/>
    <property type="match status" value="1"/>
</dbReference>
<dbReference type="AlphaFoldDB" id="A0A8C4QQU6"/>
<dbReference type="PROSITE" id="PS51329">
    <property type="entry name" value="C_CAP_COFACTOR_C"/>
    <property type="match status" value="1"/>
</dbReference>
<evidence type="ECO:0000313" key="9">
    <source>
        <dbReference type="Proteomes" id="UP000694388"/>
    </source>
</evidence>
<feature type="region of interest" description="Disordered" evidence="6">
    <location>
        <begin position="174"/>
        <end position="201"/>
    </location>
</feature>
<comment type="subunit">
    <text evidence="5">Supercomplex made of cofactors A to E. Cofactors A and D function by capturing and stabilizing tubulin in a quasi-native conformation. Cofactor E binds to the cofactor D-tubulin complex; interaction with cofactor C then causes the release of tubulin polypeptides that are committed to the native state.</text>
</comment>
<reference evidence="8" key="2">
    <citation type="submission" date="2025-09" db="UniProtKB">
        <authorList>
            <consortium name="Ensembl"/>
        </authorList>
    </citation>
    <scope>IDENTIFICATION</scope>
</reference>
<evidence type="ECO:0000256" key="3">
    <source>
        <dbReference type="ARBA" id="ARBA00022490"/>
    </source>
</evidence>
<evidence type="ECO:0000256" key="2">
    <source>
        <dbReference type="ARBA" id="ARBA00008848"/>
    </source>
</evidence>
<organism evidence="8 9">
    <name type="scientific">Eptatretus burgeri</name>
    <name type="common">Inshore hagfish</name>
    <dbReference type="NCBI Taxonomy" id="7764"/>
    <lineage>
        <taxon>Eukaryota</taxon>
        <taxon>Metazoa</taxon>
        <taxon>Chordata</taxon>
        <taxon>Craniata</taxon>
        <taxon>Vertebrata</taxon>
        <taxon>Cyclostomata</taxon>
        <taxon>Myxini</taxon>
        <taxon>Myxiniformes</taxon>
        <taxon>Myxinidae</taxon>
        <taxon>Eptatretinae</taxon>
        <taxon>Eptatretus</taxon>
    </lineage>
</organism>
<evidence type="ECO:0000313" key="8">
    <source>
        <dbReference type="Ensembl" id="ENSEBUP00000019238.1"/>
    </source>
</evidence>
<dbReference type="InterPro" id="IPR012945">
    <property type="entry name" value="Tubulin-bd_cofactor_C_dom"/>
</dbReference>
<dbReference type="GO" id="GO:0007023">
    <property type="term" value="P:post-chaperonin tubulin folding pathway"/>
    <property type="evidence" value="ECO:0007669"/>
    <property type="project" value="InterPro"/>
</dbReference>
<dbReference type="GO" id="GO:0007021">
    <property type="term" value="P:tubulin complex assembly"/>
    <property type="evidence" value="ECO:0007669"/>
    <property type="project" value="TreeGrafter"/>
</dbReference>
<accession>A0A8C4QQU6</accession>
<evidence type="ECO:0000256" key="6">
    <source>
        <dbReference type="SAM" id="MobiDB-lite"/>
    </source>
</evidence>
<reference evidence="8" key="1">
    <citation type="submission" date="2025-08" db="UniProtKB">
        <authorList>
            <consortium name="Ensembl"/>
        </authorList>
    </citation>
    <scope>IDENTIFICATION</scope>
</reference>
<dbReference type="Pfam" id="PF16752">
    <property type="entry name" value="TBCC_N"/>
    <property type="match status" value="1"/>
</dbReference>
<evidence type="ECO:0000256" key="4">
    <source>
        <dbReference type="ARBA" id="ARBA00022990"/>
    </source>
</evidence>
<keyword evidence="3" id="KW-0963">Cytoplasm</keyword>
<keyword evidence="9" id="KW-1185">Reference proteome</keyword>
<dbReference type="Pfam" id="PF07986">
    <property type="entry name" value="TBCC"/>
    <property type="match status" value="1"/>
</dbReference>
<dbReference type="Proteomes" id="UP000694388">
    <property type="component" value="Unplaced"/>
</dbReference>
<name>A0A8C4QQU6_EPTBU</name>
<dbReference type="Ensembl" id="ENSEBUT00000019815.1">
    <property type="protein sequence ID" value="ENSEBUP00000019238.1"/>
    <property type="gene ID" value="ENSEBUG00000011973.1"/>
</dbReference>
<evidence type="ECO:0000256" key="1">
    <source>
        <dbReference type="ARBA" id="ARBA00004496"/>
    </source>
</evidence>
<dbReference type="InterPro" id="IPR038397">
    <property type="entry name" value="TBCC_N_sf"/>
</dbReference>
<comment type="subcellular location">
    <subcellularLocation>
        <location evidence="1">Cytoplasm</location>
    </subcellularLocation>
</comment>
<dbReference type="PANTHER" id="PTHR15139">
    <property type="entry name" value="TUBULIN FOLDING COFACTOR C"/>
    <property type="match status" value="1"/>
</dbReference>
<evidence type="ECO:0000256" key="5">
    <source>
        <dbReference type="ARBA" id="ARBA00026055"/>
    </source>
</evidence>
<dbReference type="GO" id="GO:0005737">
    <property type="term" value="C:cytoplasm"/>
    <property type="evidence" value="ECO:0007669"/>
    <property type="project" value="UniProtKB-SubCell"/>
</dbReference>
<dbReference type="InterPro" id="IPR031925">
    <property type="entry name" value="TBCC_N"/>
</dbReference>
<feature type="domain" description="C-CAP/cofactor C-like" evidence="7">
    <location>
        <begin position="204"/>
        <end position="348"/>
    </location>
</feature>
<dbReference type="GeneTree" id="ENSGT00940000162058"/>
<dbReference type="OMA" id="CDAMRFG"/>
<sequence length="377" mass="42310">MVLSSAYEAICISSGGCGMSCMSGLKSLRERTESITLRHVMAEPAFPEFLRKQLEERERSRILQVEQRLQGQSFKDKEENVRDFEERFNSEQASLKALLKTAGPERPWTREEIDGYVTRLWDHLARMRSVLSAKLAYLPAFQVRQAQEALHDLEAQICRCRERLKPKRRFAFSDRRKKEREGESEDPAVGGAADRVTEGAERNPHPKEILCGVHDVRGEEVTMHEDEVRGRHVTLSALHGCTVLLHGEAASLRVSDVTASSVVVCGAVSSSVFLARCARCTVAVRGQQLRMHACTACDVYVRLSSRAVLEASTDVRFAPFPDSLRSVPGTAVSDTAGTNWDLVDDFDWLVPGEPSPNWMVIPPTERREDWTNGEKLE</sequence>
<evidence type="ECO:0000259" key="7">
    <source>
        <dbReference type="PROSITE" id="PS51329"/>
    </source>
</evidence>
<keyword evidence="4" id="KW-0007">Acetylation</keyword>